<feature type="domain" description="Endonuclease/exonuclease/phosphatase" evidence="2">
    <location>
        <begin position="469"/>
        <end position="594"/>
    </location>
</feature>
<dbReference type="OrthoDB" id="2206543at2759"/>
<evidence type="ECO:0000256" key="1">
    <source>
        <dbReference type="SAM" id="Coils"/>
    </source>
</evidence>
<dbReference type="SUPFAM" id="SSF56219">
    <property type="entry name" value="DNase I-like"/>
    <property type="match status" value="1"/>
</dbReference>
<dbReference type="InterPro" id="IPR005135">
    <property type="entry name" value="Endo/exonuclease/phosphatase"/>
</dbReference>
<dbReference type="GeneID" id="28997706"/>
<dbReference type="Pfam" id="PF14529">
    <property type="entry name" value="Exo_endo_phos_2"/>
    <property type="match status" value="1"/>
</dbReference>
<reference evidence="4" key="1">
    <citation type="submission" date="2015-06" db="EMBL/GenBank/DDBJ databases">
        <title>Expansion of signal transduction pathways in fungi by whole-genome duplication.</title>
        <authorList>
            <consortium name="DOE Joint Genome Institute"/>
            <person name="Corrochano L.M."/>
            <person name="Kuo A."/>
            <person name="Marcet-Houben M."/>
            <person name="Polaino S."/>
            <person name="Salamov A."/>
            <person name="Villalobos J.M."/>
            <person name="Alvarez M.I."/>
            <person name="Avalos J."/>
            <person name="Benito E.P."/>
            <person name="Benoit I."/>
            <person name="Burger G."/>
            <person name="Camino L.P."/>
            <person name="Canovas D."/>
            <person name="Cerda-Olmedo E."/>
            <person name="Cheng J.-F."/>
            <person name="Dominguez A."/>
            <person name="Elias M."/>
            <person name="Eslava A.P."/>
            <person name="Glaser F."/>
            <person name="Grimwood J."/>
            <person name="Gutierrez G."/>
            <person name="Heitman J."/>
            <person name="Henrissat B."/>
            <person name="Iturriaga E.A."/>
            <person name="Lang B.F."/>
            <person name="Lavin J.L."/>
            <person name="Lee S."/>
            <person name="Li W."/>
            <person name="Lindquist E."/>
            <person name="Lopez-Garcia S."/>
            <person name="Luque E.M."/>
            <person name="Marcos A.T."/>
            <person name="Martin J."/>
            <person name="McCluskey K."/>
            <person name="Medina H.R."/>
            <person name="Miralles-Duran A."/>
            <person name="Miyazaki A."/>
            <person name="Munoz-Torres E."/>
            <person name="Oguiza J.A."/>
            <person name="Ohm R."/>
            <person name="Olmedo M."/>
            <person name="Orejas M."/>
            <person name="Ortiz-Castellanos L."/>
            <person name="Pisabarro A.G."/>
            <person name="Rodriguez-Romero J."/>
            <person name="Ruiz-Herrera J."/>
            <person name="Ruiz-Vazquez R."/>
            <person name="Sanz C."/>
            <person name="Schackwitz W."/>
            <person name="Schmutz J."/>
            <person name="Shahriari M."/>
            <person name="Shelest E."/>
            <person name="Silva-Franco F."/>
            <person name="Soanes D."/>
            <person name="Syed K."/>
            <person name="Tagua V.G."/>
            <person name="Talbot N.J."/>
            <person name="Thon M."/>
            <person name="De vries R.P."/>
            <person name="Wiebenga A."/>
            <person name="Yadav J.S."/>
            <person name="Braun E.L."/>
            <person name="Baker S."/>
            <person name="Garre V."/>
            <person name="Horwitz B."/>
            <person name="Torres-Martinez S."/>
            <person name="Idnurm A."/>
            <person name="Herrera-Estrella A."/>
            <person name="Gabaldon T."/>
            <person name="Grigoriev I.V."/>
        </authorList>
    </citation>
    <scope>NUCLEOTIDE SEQUENCE [LARGE SCALE GENOMIC DNA]</scope>
    <source>
        <strain evidence="4">NRRL 1555(-)</strain>
    </source>
</reference>
<dbReference type="VEuPathDB" id="FungiDB:PHYBLDRAFT_172429"/>
<gene>
    <name evidence="3" type="ORF">PHYBLDRAFT_172429</name>
</gene>
<name>A0A162TJW2_PHYB8</name>
<dbReference type="EMBL" id="KV440992">
    <property type="protein sequence ID" value="OAD69172.1"/>
    <property type="molecule type" value="Genomic_DNA"/>
</dbReference>
<dbReference type="Proteomes" id="UP000077315">
    <property type="component" value="Unassembled WGS sequence"/>
</dbReference>
<dbReference type="STRING" id="763407.A0A162TJW2"/>
<keyword evidence="4" id="KW-1185">Reference proteome</keyword>
<dbReference type="InterPro" id="IPR036691">
    <property type="entry name" value="Endo/exonu/phosph_ase_sf"/>
</dbReference>
<dbReference type="RefSeq" id="XP_018287212.1">
    <property type="nucleotide sequence ID" value="XM_018436800.1"/>
</dbReference>
<dbReference type="GO" id="GO:0003824">
    <property type="term" value="F:catalytic activity"/>
    <property type="evidence" value="ECO:0007669"/>
    <property type="project" value="InterPro"/>
</dbReference>
<dbReference type="AlphaFoldDB" id="A0A162TJW2"/>
<keyword evidence="1" id="KW-0175">Coiled coil</keyword>
<evidence type="ECO:0000259" key="2">
    <source>
        <dbReference type="Pfam" id="PF14529"/>
    </source>
</evidence>
<dbReference type="InParanoid" id="A0A162TJW2"/>
<feature type="coiled-coil region" evidence="1">
    <location>
        <begin position="147"/>
        <end position="174"/>
    </location>
</feature>
<organism evidence="3 4">
    <name type="scientific">Phycomyces blakesleeanus (strain ATCC 8743b / DSM 1359 / FGSC 10004 / NBRC 33097 / NRRL 1555)</name>
    <dbReference type="NCBI Taxonomy" id="763407"/>
    <lineage>
        <taxon>Eukaryota</taxon>
        <taxon>Fungi</taxon>
        <taxon>Fungi incertae sedis</taxon>
        <taxon>Mucoromycota</taxon>
        <taxon>Mucoromycotina</taxon>
        <taxon>Mucoromycetes</taxon>
        <taxon>Mucorales</taxon>
        <taxon>Phycomycetaceae</taxon>
        <taxon>Phycomyces</taxon>
    </lineage>
</organism>
<proteinExistence type="predicted"/>
<dbReference type="Gene3D" id="3.60.10.10">
    <property type="entry name" value="Endonuclease/exonuclease/phosphatase"/>
    <property type="match status" value="1"/>
</dbReference>
<protein>
    <recommendedName>
        <fullName evidence="2">Endonuclease/exonuclease/phosphatase domain-containing protein</fullName>
    </recommendedName>
</protein>
<sequence>MIGSQKQVINSTGRPTPTALILSGLKADFKKLHNVLSCSRCQTTGKIVSNGSTSRTGSPQFKCKCGATFTASSMQSLINAVQHKIPEVRSASEPVVSPSVSILGHSISMADIHEIESDVAPVFPTVMPTLQDIWDRFQVYDERLSALEAVQKENIELRKALATANTTIARLTKENIDFSVGAAASKYATIAASVPVVSQADFPSLPASQTHHSTEPTKTFVSKTPRKRAPTARAIAAVVRGMTIKENADQGFQIVYVPNAIRLPISTQRQRLRKLKIDNARVLDLHYPDRKVMGMLVHNEYAPELKTILASYGVTTLDNFDPLDPVHLRDPALASLSLDDRATKAIHVHNDRMLRAIEFIRAPVKFAVARSFCSQGWISDDQLAEMTIPTILSYAPLTSLLFITETWLLSPHRYPTSWQQYHTYGQSVPNASRGCMGISLLVNPSFPYPISIVPSSSPYVLSCIVFDFLIHCIYLPPSLSDDDAISILYDLPLSSSSIPSSNTIFCGDFNSRMGSFLGDHAITSRGTSFLQWIQATGLTCWNELLAFGIPTFLSGGSGTSRSSVIDLFLSTSPLLNPSMQIRSDLSLGSDHKMVNLTFTPYVSPPPPPTNHPRLLWNLSKLAQPDTLKIYIDTASGSLDNLTEQFSAFLSSSSPPPVDSLCSAFAQAIYDALDTAVGRRTPRTMQKYWFWSVDLQEAMDLRERSYQRWRHSSGLQKAICWMRHQDACHAVRLSVQRRRRETWKEFCNKLATQDFAKTTATMKRIKSHRQTSPVFVDPGGPQVAANKMADHLQQIFSGQFLPARRPPDQTVMISSPIAIDESCPFTHLSVESAILKLPTRKAPGVDHLRAEMLHPIVKQVSPVLCLLFQLCWQWAKGTIDPSLLISRNCVSAINSMRALQSLGVNHTGLSRLLSIRLYRQFIRPQFEYGLAISCFNIKQVAVLEKAQNTCLRMIFGGHSTSSTSVFRHLGNLPSMRERILTLGFKFVYRAFWLPDEALFTLLRPVLTNPAHQWFKLLANPIWLSLSNRQNADSKACKHAIRSFLNQGLSLQRSQQILLSACRPSLGVDPILWLPMTNYERSRFIRWRMGWLPGRPQPCSCGLHTTSRHHVIECTGAAIRLHLYSTVQPNPIDYVLNMLPLKTPKNNKNNAFWIFTWPILCRIMLDIEQICLPGVDLADHAATDRGQLFLNWLPK</sequence>
<evidence type="ECO:0000313" key="3">
    <source>
        <dbReference type="EMBL" id="OAD69172.1"/>
    </source>
</evidence>
<accession>A0A162TJW2</accession>
<evidence type="ECO:0000313" key="4">
    <source>
        <dbReference type="Proteomes" id="UP000077315"/>
    </source>
</evidence>